<accession>A0A8J7YNK0</accession>
<dbReference type="EMBL" id="JAHEAC010000015">
    <property type="protein sequence ID" value="MBX8643665.1"/>
    <property type="molecule type" value="Genomic_DNA"/>
</dbReference>
<evidence type="ECO:0000259" key="3">
    <source>
        <dbReference type="Pfam" id="PF11495"/>
    </source>
</evidence>
<dbReference type="CDD" id="cd09124">
    <property type="entry name" value="PLDc_like_TrmB_middle"/>
    <property type="match status" value="1"/>
</dbReference>
<evidence type="ECO:0000313" key="4">
    <source>
        <dbReference type="EMBL" id="MBX8631308.1"/>
    </source>
</evidence>
<dbReference type="Proteomes" id="UP000716004">
    <property type="component" value="Unassembled WGS sequence"/>
</dbReference>
<feature type="domain" description="Transcription regulator TrmB N-terminal" evidence="2">
    <location>
        <begin position="25"/>
        <end position="91"/>
    </location>
</feature>
<dbReference type="AlphaFoldDB" id="A0A8J7YNK0"/>
<feature type="domain" description="Transcription regulator TrmB C-terminal" evidence="3">
    <location>
        <begin position="125"/>
        <end position="229"/>
    </location>
</feature>
<dbReference type="PANTHER" id="PTHR34293">
    <property type="entry name" value="HTH-TYPE TRANSCRIPTIONAL REGULATOR TRMBL2"/>
    <property type="match status" value="1"/>
</dbReference>
<evidence type="ECO:0000313" key="5">
    <source>
        <dbReference type="EMBL" id="MBX8643665.1"/>
    </source>
</evidence>
<protein>
    <submittedName>
        <fullName evidence="5">TrmB family transcriptional regulator</fullName>
    </submittedName>
</protein>
<sequence length="257" mass="28357">MNLIKLLGENLDELRKEYESVIAVLRNCGLSEYEARSYMALVVLNFGTPQRVAEVAQIPRTSAYKALTLLESKGYATSTQGKPRVFQPEDPLSKGDEVAEQIREAFRKLSLVSGMLSEKGVPQLIYTIVGQEKVMEKIAELIDSSTTRFIISTPAIREIRKRIGKKFSDAKKRGVLITVITAPSVKLPDHTDSYRVTELLATDIVSDGKKALIAAPDLNACGFTDNESLAEHLESFLRMLTTKLAIRPPASDAEQSA</sequence>
<dbReference type="InterPro" id="IPR002831">
    <property type="entry name" value="Tscrpt_reg_TrmB_N"/>
</dbReference>
<organism evidence="5 6">
    <name type="scientific">Candidatus Sysuiplasma superficiale</name>
    <dbReference type="NCBI Taxonomy" id="2823368"/>
    <lineage>
        <taxon>Archaea</taxon>
        <taxon>Methanobacteriati</taxon>
        <taxon>Thermoplasmatota</taxon>
        <taxon>Thermoplasmata</taxon>
        <taxon>Candidatus Sysuiplasmatales</taxon>
        <taxon>Candidatus Sysuiplasmataceae</taxon>
        <taxon>Candidatus Sysuiplasma</taxon>
    </lineage>
</organism>
<name>A0A8J7YNK0_9ARCH</name>
<proteinExistence type="inferred from homology"/>
<evidence type="ECO:0000256" key="1">
    <source>
        <dbReference type="ARBA" id="ARBA00007287"/>
    </source>
</evidence>
<gene>
    <name evidence="4" type="ORF">J9259_02125</name>
    <name evidence="5" type="ORF">KIY12_02915</name>
</gene>
<dbReference type="Pfam" id="PF01978">
    <property type="entry name" value="TrmB"/>
    <property type="match status" value="1"/>
</dbReference>
<dbReference type="Gene3D" id="1.10.10.10">
    <property type="entry name" value="Winged helix-like DNA-binding domain superfamily/Winged helix DNA-binding domain"/>
    <property type="match status" value="1"/>
</dbReference>
<dbReference type="Pfam" id="PF11495">
    <property type="entry name" value="Regulator_TrmB"/>
    <property type="match status" value="1"/>
</dbReference>
<comment type="similarity">
    <text evidence="1">Belongs to the transcriptional regulator TrmB family.</text>
</comment>
<dbReference type="PANTHER" id="PTHR34293:SF1">
    <property type="entry name" value="HTH-TYPE TRANSCRIPTIONAL REGULATOR TRMBL2"/>
    <property type="match status" value="1"/>
</dbReference>
<comment type="caution">
    <text evidence="5">The sequence shown here is derived from an EMBL/GenBank/DDBJ whole genome shotgun (WGS) entry which is preliminary data.</text>
</comment>
<dbReference type="InterPro" id="IPR036388">
    <property type="entry name" value="WH-like_DNA-bd_sf"/>
</dbReference>
<dbReference type="InterPro" id="IPR051797">
    <property type="entry name" value="TrmB-like"/>
</dbReference>
<dbReference type="EMBL" id="JAGVSJ010000003">
    <property type="protein sequence ID" value="MBX8631308.1"/>
    <property type="molecule type" value="Genomic_DNA"/>
</dbReference>
<dbReference type="InterPro" id="IPR021586">
    <property type="entry name" value="Tscrpt_reg_TrmB_C"/>
</dbReference>
<dbReference type="Proteomes" id="UP000750197">
    <property type="component" value="Unassembled WGS sequence"/>
</dbReference>
<evidence type="ECO:0000259" key="2">
    <source>
        <dbReference type="Pfam" id="PF01978"/>
    </source>
</evidence>
<reference evidence="5" key="1">
    <citation type="submission" date="2021-05" db="EMBL/GenBank/DDBJ databases">
        <title>Genomic insights into ecological role and evolution of a novel Thermoplasmata order Candidatus Sysuiplasmatales.</title>
        <authorList>
            <person name="Yuan Y."/>
        </authorList>
    </citation>
    <scope>NUCLEOTIDE SEQUENCE</scope>
    <source>
        <strain evidence="5">TUT19-bin139</strain>
        <strain evidence="4">YP2-bin.285</strain>
    </source>
</reference>
<evidence type="ECO:0000313" key="6">
    <source>
        <dbReference type="Proteomes" id="UP000750197"/>
    </source>
</evidence>